<evidence type="ECO:0000256" key="1">
    <source>
        <dbReference type="ARBA" id="ARBA00004990"/>
    </source>
</evidence>
<dbReference type="GO" id="GO:0015940">
    <property type="term" value="P:pantothenate biosynthetic process"/>
    <property type="evidence" value="ECO:0007669"/>
    <property type="project" value="UniProtKB-UniRule"/>
</dbReference>
<comment type="subcellular location">
    <subcellularLocation>
        <location evidence="8">Cytoplasm</location>
    </subcellularLocation>
</comment>
<feature type="binding site" evidence="8">
    <location>
        <position position="69"/>
    </location>
    <ligand>
        <name>beta-alanine</name>
        <dbReference type="ChEBI" id="CHEBI:57966"/>
    </ligand>
</feature>
<dbReference type="NCBIfam" id="TIGR00018">
    <property type="entry name" value="panC"/>
    <property type="match status" value="1"/>
</dbReference>
<dbReference type="OrthoDB" id="9773087at2"/>
<keyword evidence="8" id="KW-0963">Cytoplasm</keyword>
<evidence type="ECO:0000256" key="2">
    <source>
        <dbReference type="ARBA" id="ARBA00009256"/>
    </source>
</evidence>
<proteinExistence type="inferred from homology"/>
<reference evidence="9" key="1">
    <citation type="submission" date="2006-04" db="EMBL/GenBank/DDBJ databases">
        <authorList>
            <person name="Seshadri R."/>
            <person name="Federici B.A."/>
        </authorList>
    </citation>
    <scope>NUCLEOTIDE SEQUENCE [LARGE SCALE GENOMIC DNA]</scope>
</reference>
<feature type="active site" description="Proton donor" evidence="8">
    <location>
        <position position="45"/>
    </location>
</feature>
<organism evidence="9 10">
    <name type="scientific">Rickettsiella grylli</name>
    <dbReference type="NCBI Taxonomy" id="59196"/>
    <lineage>
        <taxon>Bacteria</taxon>
        <taxon>Pseudomonadati</taxon>
        <taxon>Pseudomonadota</taxon>
        <taxon>Gammaproteobacteria</taxon>
        <taxon>Legionellales</taxon>
        <taxon>Coxiellaceae</taxon>
        <taxon>Rickettsiella</taxon>
    </lineage>
</organism>
<dbReference type="Gene3D" id="3.30.1300.10">
    <property type="entry name" value="Pantoate-beta-alanine ligase, C-terminal domain"/>
    <property type="match status" value="1"/>
</dbReference>
<evidence type="ECO:0000313" key="10">
    <source>
        <dbReference type="Proteomes" id="UP000054075"/>
    </source>
</evidence>
<feature type="binding site" evidence="8">
    <location>
        <position position="162"/>
    </location>
    <ligand>
        <name>(R)-pantoate</name>
        <dbReference type="ChEBI" id="CHEBI:15980"/>
    </ligand>
</feature>
<dbReference type="Pfam" id="PF02569">
    <property type="entry name" value="Pantoate_ligase"/>
    <property type="match status" value="1"/>
</dbReference>
<feature type="binding site" evidence="8">
    <location>
        <position position="69"/>
    </location>
    <ligand>
        <name>(R)-pantoate</name>
        <dbReference type="ChEBI" id="CHEBI:15980"/>
    </ligand>
</feature>
<comment type="catalytic activity">
    <reaction evidence="7 8">
        <text>(R)-pantoate + beta-alanine + ATP = (R)-pantothenate + AMP + diphosphate + H(+)</text>
        <dbReference type="Rhea" id="RHEA:10912"/>
        <dbReference type="ChEBI" id="CHEBI:15378"/>
        <dbReference type="ChEBI" id="CHEBI:15980"/>
        <dbReference type="ChEBI" id="CHEBI:29032"/>
        <dbReference type="ChEBI" id="CHEBI:30616"/>
        <dbReference type="ChEBI" id="CHEBI:33019"/>
        <dbReference type="ChEBI" id="CHEBI:57966"/>
        <dbReference type="ChEBI" id="CHEBI:456215"/>
        <dbReference type="EC" id="6.3.2.1"/>
    </reaction>
</comment>
<dbReference type="STRING" id="59196.RICGR_1383"/>
<dbReference type="HAMAP" id="MF_00158">
    <property type="entry name" value="PanC"/>
    <property type="match status" value="1"/>
</dbReference>
<keyword evidence="6 8" id="KW-0067">ATP-binding</keyword>
<dbReference type="eggNOG" id="COG0414">
    <property type="taxonomic scope" value="Bacteria"/>
</dbReference>
<name>A8PPV8_9COXI</name>
<evidence type="ECO:0000256" key="5">
    <source>
        <dbReference type="ARBA" id="ARBA00022741"/>
    </source>
</evidence>
<comment type="subunit">
    <text evidence="8">Homodimer.</text>
</comment>
<dbReference type="PANTHER" id="PTHR21299:SF1">
    <property type="entry name" value="PANTOATE--BETA-ALANINE LIGASE"/>
    <property type="match status" value="1"/>
</dbReference>
<evidence type="ECO:0000256" key="8">
    <source>
        <dbReference type="HAMAP-Rule" id="MF_00158"/>
    </source>
</evidence>
<comment type="pathway">
    <text evidence="1 8">Cofactor biosynthesis; (R)-pantothenate biosynthesis; (R)-pantothenate from (R)-pantoate and beta-alanine: step 1/1.</text>
</comment>
<keyword evidence="5 8" id="KW-0547">Nucleotide-binding</keyword>
<keyword evidence="4 8" id="KW-0566">Pantothenate biosynthesis</keyword>
<dbReference type="SUPFAM" id="SSF52374">
    <property type="entry name" value="Nucleotidylyl transferase"/>
    <property type="match status" value="1"/>
</dbReference>
<dbReference type="Gene3D" id="3.40.50.620">
    <property type="entry name" value="HUPs"/>
    <property type="match status" value="1"/>
</dbReference>
<evidence type="ECO:0000313" key="9">
    <source>
        <dbReference type="EMBL" id="EDP46298.1"/>
    </source>
</evidence>
<dbReference type="InterPro" id="IPR042176">
    <property type="entry name" value="Pantoate_ligase_C"/>
</dbReference>
<dbReference type="GO" id="GO:0005524">
    <property type="term" value="F:ATP binding"/>
    <property type="evidence" value="ECO:0007669"/>
    <property type="project" value="UniProtKB-KW"/>
</dbReference>
<evidence type="ECO:0000256" key="7">
    <source>
        <dbReference type="ARBA" id="ARBA00048258"/>
    </source>
</evidence>
<dbReference type="Proteomes" id="UP000054075">
    <property type="component" value="Unassembled WGS sequence"/>
</dbReference>
<dbReference type="GO" id="GO:0005829">
    <property type="term" value="C:cytosol"/>
    <property type="evidence" value="ECO:0007669"/>
    <property type="project" value="TreeGrafter"/>
</dbReference>
<feature type="binding site" evidence="8">
    <location>
        <begin position="156"/>
        <end position="159"/>
    </location>
    <ligand>
        <name>ATP</name>
        <dbReference type="ChEBI" id="CHEBI:30616"/>
    </ligand>
</feature>
<gene>
    <name evidence="8 9" type="primary">panC</name>
    <name evidence="9" type="ORF">RICGR_1383</name>
</gene>
<accession>A8PPV8</accession>
<dbReference type="PANTHER" id="PTHR21299">
    <property type="entry name" value="CYTIDYLATE KINASE/PANTOATE-BETA-ALANINE LIGASE"/>
    <property type="match status" value="1"/>
</dbReference>
<evidence type="ECO:0000256" key="6">
    <source>
        <dbReference type="ARBA" id="ARBA00022840"/>
    </source>
</evidence>
<sequence>MIRLNIKNFLSMNIVTKWEDWRTIRKKSNKSIGFVHTMGHLHAGHLSLCARSQAENETTVVAIFVNDTQFNHRKDFNCYSRTIEEDKVLLRKQKIDYLLLFDREIIYDDDYQIRISDTSHVSKKLEGKFRPGHFTGMLTVVLKYLNIVKPTRSYYGEKDFQQLLLIKKMAQALFLETEIVGCPTIRDTDGLAFSSRNRRLNSKQRFQASFFPSILKNASNPEEAIKQLKALNFTVDYVADYWGKRLGAVYVGEVRLIDALSIF</sequence>
<comment type="caution">
    <text evidence="9">The sequence shown here is derived from an EMBL/GenBank/DDBJ whole genome shotgun (WGS) entry which is preliminary data.</text>
</comment>
<dbReference type="EC" id="6.3.2.1" evidence="8"/>
<dbReference type="InterPro" id="IPR014729">
    <property type="entry name" value="Rossmann-like_a/b/a_fold"/>
</dbReference>
<comment type="similarity">
    <text evidence="2 8">Belongs to the pantothenate synthetase family.</text>
</comment>
<dbReference type="GO" id="GO:0004592">
    <property type="term" value="F:pantoate-beta-alanine ligase activity"/>
    <property type="evidence" value="ECO:0007669"/>
    <property type="project" value="UniProtKB-UniRule"/>
</dbReference>
<feature type="binding site" evidence="8">
    <location>
        <begin position="193"/>
        <end position="196"/>
    </location>
    <ligand>
        <name>ATP</name>
        <dbReference type="ChEBI" id="CHEBI:30616"/>
    </ligand>
</feature>
<comment type="miscellaneous">
    <text evidence="8">The reaction proceeds by a bi uni uni bi ping pong mechanism.</text>
</comment>
<dbReference type="UniPathway" id="UPA00028">
    <property type="reaction ID" value="UER00005"/>
</dbReference>
<evidence type="ECO:0000256" key="3">
    <source>
        <dbReference type="ARBA" id="ARBA00022598"/>
    </source>
</evidence>
<dbReference type="AlphaFoldDB" id="A8PPV8"/>
<keyword evidence="3 8" id="KW-0436">Ligase</keyword>
<dbReference type="InterPro" id="IPR003721">
    <property type="entry name" value="Pantoate_ligase"/>
</dbReference>
<comment type="function">
    <text evidence="8">Catalyzes the condensation of pantoate with beta-alanine in an ATP-dependent reaction via a pantoyl-adenylate intermediate.</text>
</comment>
<evidence type="ECO:0000256" key="4">
    <source>
        <dbReference type="ARBA" id="ARBA00022655"/>
    </source>
</evidence>
<dbReference type="EMBL" id="AAQJ02000001">
    <property type="protein sequence ID" value="EDP46298.1"/>
    <property type="molecule type" value="Genomic_DNA"/>
</dbReference>
<reference evidence="9" key="2">
    <citation type="submission" date="2007-10" db="EMBL/GenBank/DDBJ databases">
        <authorList>
            <person name="Myers G.S."/>
        </authorList>
    </citation>
    <scope>NUCLEOTIDE SEQUENCE [LARGE SCALE GENOMIC DNA]</scope>
</reference>
<feature type="binding site" evidence="8">
    <location>
        <position position="185"/>
    </location>
    <ligand>
        <name>ATP</name>
        <dbReference type="ChEBI" id="CHEBI:30616"/>
    </ligand>
</feature>
<keyword evidence="10" id="KW-1185">Reference proteome</keyword>
<protein>
    <recommendedName>
        <fullName evidence="8">Pantothenate synthetase</fullName>
        <shortName evidence="8">PS</shortName>
        <ecNumber evidence="8">6.3.2.1</ecNumber>
    </recommendedName>
    <alternativeName>
        <fullName evidence="8">Pantoate--beta-alanine ligase</fullName>
    </alternativeName>
    <alternativeName>
        <fullName evidence="8">Pantoate-activating enzyme</fullName>
    </alternativeName>
</protein>
<feature type="binding site" evidence="8">
    <location>
        <begin position="38"/>
        <end position="45"/>
    </location>
    <ligand>
        <name>ATP</name>
        <dbReference type="ChEBI" id="CHEBI:30616"/>
    </ligand>
</feature>